<feature type="transmembrane region" description="Helical" evidence="8">
    <location>
        <begin position="455"/>
        <end position="476"/>
    </location>
</feature>
<dbReference type="Pfam" id="PF03345">
    <property type="entry name" value="OST48_N"/>
    <property type="match status" value="1"/>
</dbReference>
<dbReference type="Pfam" id="PF23358">
    <property type="entry name" value="OST48_MD"/>
    <property type="match status" value="1"/>
</dbReference>
<dbReference type="InterPro" id="IPR055457">
    <property type="entry name" value="OST48_N"/>
</dbReference>
<keyword evidence="4 8" id="KW-0812">Transmembrane</keyword>
<comment type="function">
    <text evidence="8">Subunit of the oligosaccharyl transferase (OST) complex that catalyzes the initial transfer of a defined glycan (Glc(3)Man(9)GlcNAc(2) in eukaryotes) from the lipid carrier dolichol-pyrophosphate to an asparagine residue within an Asn-X-Ser/Thr consensus motif in nascent polypeptide chains, the first step in protein N-glycosylation. N-glycosylation occurs cotranslationally and the complex associates with the Sec61 complex at the channel-forming translocon complex that mediates protein translocation across the endoplasmic reticulum (ER).</text>
</comment>
<keyword evidence="13" id="KW-1185">Reference proteome</keyword>
<evidence type="ECO:0000256" key="1">
    <source>
        <dbReference type="ARBA" id="ARBA00004479"/>
    </source>
</evidence>
<dbReference type="eggNOG" id="KOG2754">
    <property type="taxonomic scope" value="Eukaryota"/>
</dbReference>
<dbReference type="HOGENOM" id="CLU_031804_1_1_1"/>
<comment type="pathway">
    <text evidence="2 8">Protein modification; protein glycosylation.</text>
</comment>
<feature type="domain" description="OST48 N-terminal" evidence="10">
    <location>
        <begin position="63"/>
        <end position="318"/>
    </location>
</feature>
<dbReference type="PANTHER" id="PTHR10830">
    <property type="entry name" value="DOLICHYL-DIPHOSPHOOLIGOSACCHARIDE--PROTEIN GLYCOSYLTRANSFERASE 48 KDA SUBUNIT"/>
    <property type="match status" value="1"/>
</dbReference>
<protein>
    <recommendedName>
        <fullName evidence="8">Dolichyl-diphosphooligosaccharide--protein glycosyltransferase 48 kDa subunit</fullName>
        <shortName evidence="8">Oligosaccharyl transferase 48 kDa subunit</shortName>
    </recommendedName>
</protein>
<dbReference type="OrthoDB" id="29105at2759"/>
<accession>M1US59</accession>
<organism evidence="12 13">
    <name type="scientific">Cyanidioschyzon merolae (strain NIES-3377 / 10D)</name>
    <name type="common">Unicellular red alga</name>
    <dbReference type="NCBI Taxonomy" id="280699"/>
    <lineage>
        <taxon>Eukaryota</taxon>
        <taxon>Rhodophyta</taxon>
        <taxon>Bangiophyceae</taxon>
        <taxon>Cyanidiales</taxon>
        <taxon>Cyanidiaceae</taxon>
        <taxon>Cyanidioschyzon</taxon>
    </lineage>
</organism>
<feature type="region of interest" description="Disordered" evidence="9">
    <location>
        <begin position="491"/>
        <end position="520"/>
    </location>
</feature>
<dbReference type="UniPathway" id="UPA00378"/>
<proteinExistence type="inferred from homology"/>
<name>M1US59_CYAM1</name>
<dbReference type="GeneID" id="16994470"/>
<sequence>MGRNRISQLAIVQILTLVVYWLIFAVSVQSVEPKLCGGKPLAGGGTLSRHISSRSTPPVGRQLLALVDGETSSYSILFGVLRDRGYTVTVRTPKDRSLTLWNEAGTHYLYDAVLLLAPSIKGFGRDGTANALLDFVDANRTLIMAASPNAGALFRSLAEGIGLELDEAGTVLLDHVRAAHRSGAGQDTEGSRIFLVDPKPCPSLDLGATLPYWEKEMPQRPLLFANATGSLVAPKQDLLRPVLCAPATSYSYEDGQVVETDEDAAPFTIGTEAVLVAALHGRYGGRVLYIASTEALQDRLMSGEHGNRAYFEDLFTWALGERGILRITRAEHRHVPQGNERPRSTPYRVGDRLRFELCVEEWDGRQSQQRWRPWLGGNEPQLEWVMLDPYVRTSLRATKDQGCYATEFDTPSKHGLFKFRIEHFRDGYTPLLLSQVVPIRPYWHNEYPRMLVRAYPYYAALFSTMMIFWIMAYAVLWKGLVSSKRLGIQTTSRSPHATVSSKDAAASSTEDSDADHQKQE</sequence>
<evidence type="ECO:0000256" key="6">
    <source>
        <dbReference type="ARBA" id="ARBA00022989"/>
    </source>
</evidence>
<evidence type="ECO:0000256" key="4">
    <source>
        <dbReference type="ARBA" id="ARBA00022692"/>
    </source>
</evidence>
<evidence type="ECO:0000259" key="11">
    <source>
        <dbReference type="Pfam" id="PF23358"/>
    </source>
</evidence>
<evidence type="ECO:0000259" key="10">
    <source>
        <dbReference type="Pfam" id="PF03345"/>
    </source>
</evidence>
<dbReference type="PANTHER" id="PTHR10830:SF0">
    <property type="entry name" value="DOLICHYL-DIPHOSPHOOLIGOSACCHARIDE--PROTEIN GLYCOSYLTRANSFERASE 48 KDA SUBUNIT"/>
    <property type="match status" value="1"/>
</dbReference>
<dbReference type="SUPFAM" id="SSF52317">
    <property type="entry name" value="Class I glutamine amidotransferase-like"/>
    <property type="match status" value="1"/>
</dbReference>
<comment type="similarity">
    <text evidence="3 8">Belongs to the DDOST 48 kDa subunit family.</text>
</comment>
<evidence type="ECO:0000256" key="9">
    <source>
        <dbReference type="SAM" id="MobiDB-lite"/>
    </source>
</evidence>
<dbReference type="KEGG" id="cme:CYME_CMK108C"/>
<evidence type="ECO:0000256" key="5">
    <source>
        <dbReference type="ARBA" id="ARBA00022824"/>
    </source>
</evidence>
<reference evidence="12 13" key="2">
    <citation type="journal article" date="2007" name="BMC Biol.">
        <title>A 100%-complete sequence reveals unusually simple genomic features in the hot-spring red alga Cyanidioschyzon merolae.</title>
        <authorList>
            <person name="Nozaki H."/>
            <person name="Takano H."/>
            <person name="Misumi O."/>
            <person name="Terasawa K."/>
            <person name="Matsuzaki M."/>
            <person name="Maruyama S."/>
            <person name="Nishida K."/>
            <person name="Yagisawa F."/>
            <person name="Yoshida Y."/>
            <person name="Fujiwara T."/>
            <person name="Takio S."/>
            <person name="Tamura K."/>
            <person name="Chung S.J."/>
            <person name="Nakamura S."/>
            <person name="Kuroiwa H."/>
            <person name="Tanaka K."/>
            <person name="Sato N."/>
            <person name="Kuroiwa T."/>
        </authorList>
    </citation>
    <scope>NUCLEOTIDE SEQUENCE [LARGE SCALE GENOMIC DNA]</scope>
    <source>
        <strain evidence="12 13">10D</strain>
    </source>
</reference>
<evidence type="ECO:0000256" key="8">
    <source>
        <dbReference type="RuleBase" id="RU361142"/>
    </source>
</evidence>
<dbReference type="InterPro" id="IPR005013">
    <property type="entry name" value="DDOST_48_kDa_subunit"/>
</dbReference>
<dbReference type="Proteomes" id="UP000007014">
    <property type="component" value="Chromosome 11"/>
</dbReference>
<evidence type="ECO:0000313" key="12">
    <source>
        <dbReference type="EMBL" id="BAM80491.1"/>
    </source>
</evidence>
<keyword evidence="5 8" id="KW-0256">Endoplasmic reticulum</keyword>
<feature type="domain" description="OST48 middle" evidence="11">
    <location>
        <begin position="340"/>
        <end position="476"/>
    </location>
</feature>
<keyword evidence="6 8" id="KW-1133">Transmembrane helix</keyword>
<dbReference type="GO" id="GO:0018279">
    <property type="term" value="P:protein N-linked glycosylation via asparagine"/>
    <property type="evidence" value="ECO:0007669"/>
    <property type="project" value="UniProtKB-UniRule"/>
</dbReference>
<evidence type="ECO:0000256" key="3">
    <source>
        <dbReference type="ARBA" id="ARBA00008743"/>
    </source>
</evidence>
<dbReference type="Gramene" id="CMK108CT">
    <property type="protein sequence ID" value="CMK108CT"/>
    <property type="gene ID" value="CMK108C"/>
</dbReference>
<dbReference type="RefSeq" id="XP_005536527.1">
    <property type="nucleotide sequence ID" value="XM_005536470.1"/>
</dbReference>
<gene>
    <name evidence="12" type="ORF">CYME_CMK108C</name>
</gene>
<evidence type="ECO:0000256" key="2">
    <source>
        <dbReference type="ARBA" id="ARBA00004922"/>
    </source>
</evidence>
<keyword evidence="7 8" id="KW-0472">Membrane</keyword>
<dbReference type="STRING" id="280699.M1US59"/>
<reference evidence="12 13" key="1">
    <citation type="journal article" date="2004" name="Nature">
        <title>Genome sequence of the ultrasmall unicellular red alga Cyanidioschyzon merolae 10D.</title>
        <authorList>
            <person name="Matsuzaki M."/>
            <person name="Misumi O."/>
            <person name="Shin-i T."/>
            <person name="Maruyama S."/>
            <person name="Takahara M."/>
            <person name="Miyagishima S."/>
            <person name="Mori T."/>
            <person name="Nishida K."/>
            <person name="Yagisawa F."/>
            <person name="Nishida K."/>
            <person name="Yoshida Y."/>
            <person name="Nishimura Y."/>
            <person name="Nakao S."/>
            <person name="Kobayashi T."/>
            <person name="Momoyama Y."/>
            <person name="Higashiyama T."/>
            <person name="Minoda A."/>
            <person name="Sano M."/>
            <person name="Nomoto H."/>
            <person name="Oishi K."/>
            <person name="Hayashi H."/>
            <person name="Ohta F."/>
            <person name="Nishizaka S."/>
            <person name="Haga S."/>
            <person name="Miura S."/>
            <person name="Morishita T."/>
            <person name="Kabeya Y."/>
            <person name="Terasawa K."/>
            <person name="Suzuki Y."/>
            <person name="Ishii Y."/>
            <person name="Asakawa S."/>
            <person name="Takano H."/>
            <person name="Ohta N."/>
            <person name="Kuroiwa H."/>
            <person name="Tanaka K."/>
            <person name="Shimizu N."/>
            <person name="Sugano S."/>
            <person name="Sato N."/>
            <person name="Nozaki H."/>
            <person name="Ogasawara N."/>
            <person name="Kohara Y."/>
            <person name="Kuroiwa T."/>
        </authorList>
    </citation>
    <scope>NUCLEOTIDE SEQUENCE [LARGE SCALE GENOMIC DNA]</scope>
    <source>
        <strain evidence="12 13">10D</strain>
    </source>
</reference>
<dbReference type="InterPro" id="IPR055459">
    <property type="entry name" value="OST48_MD"/>
</dbReference>
<comment type="subcellular location">
    <subcellularLocation>
        <location evidence="8">Endoplasmic reticulum membrane</location>
        <topology evidence="8">Single-pass type I membrane protein</topology>
    </subcellularLocation>
    <subcellularLocation>
        <location evidence="1">Membrane</location>
        <topology evidence="1">Single-pass type I membrane protein</topology>
    </subcellularLocation>
</comment>
<dbReference type="GO" id="GO:0008250">
    <property type="term" value="C:oligosaccharyltransferase complex"/>
    <property type="evidence" value="ECO:0007669"/>
    <property type="project" value="TreeGrafter"/>
</dbReference>
<evidence type="ECO:0000256" key="7">
    <source>
        <dbReference type="ARBA" id="ARBA00023136"/>
    </source>
</evidence>
<dbReference type="InterPro" id="IPR029062">
    <property type="entry name" value="Class_I_gatase-like"/>
</dbReference>
<evidence type="ECO:0000313" key="13">
    <source>
        <dbReference type="Proteomes" id="UP000007014"/>
    </source>
</evidence>
<feature type="compositionally biased region" description="Low complexity" evidence="9">
    <location>
        <begin position="500"/>
        <end position="509"/>
    </location>
</feature>
<comment type="subunit">
    <text evidence="8">Component of the oligosaccharyltransferase (OST) complex.</text>
</comment>
<dbReference type="OMA" id="AHDEYPR"/>
<dbReference type="AlphaFoldDB" id="M1US59"/>
<dbReference type="EMBL" id="AP006493">
    <property type="protein sequence ID" value="BAM80491.1"/>
    <property type="molecule type" value="Genomic_DNA"/>
</dbReference>